<reference evidence="2" key="1">
    <citation type="submission" date="2020-07" db="EMBL/GenBank/DDBJ databases">
        <authorList>
            <person name="Nazaruddin N."/>
        </authorList>
    </citation>
    <scope>NUCLEOTIDE SEQUENCE</scope>
</reference>
<evidence type="ECO:0000259" key="1">
    <source>
        <dbReference type="Pfam" id="PF11822"/>
    </source>
</evidence>
<dbReference type="InterPro" id="IPR045902">
    <property type="entry name" value="SANBR-like"/>
</dbReference>
<dbReference type="AlphaFoldDB" id="A0A6V7HBP4"/>
<dbReference type="CDD" id="cd14733">
    <property type="entry name" value="BACK"/>
    <property type="match status" value="1"/>
</dbReference>
<dbReference type="PANTHER" id="PTHR20946">
    <property type="entry name" value="SANT AND BTB DOMAIN REGULATOR OF CLASS SWITCH RECOMBINATION"/>
    <property type="match status" value="1"/>
</dbReference>
<sequence length="777" mass="89981">ILCKLEDCSQTKLTIGMFFEFIKLAYQVNDNCESLTAILTAGNKLNWNKLAKINLHCDTQNYNSTDEKYVDSNVMQKHKNSNVVEETLSDIDGNDIKCSLHCTIPSDIQFKNKQICSNDKNLMPNLESCNQIVQNPLQIEDVNIARSVNTTENFLISLMKTNLSDVLHEGLLDSILPYMVPKPVISQPIIKKSIISTEVKKCNSLSNNIETRAITNITHKEKEKDKNKSSKRSTDNEVEIHVCDEEKNIKKNFHCPQKLLIQKMRYFADVTAGQKLEEIDISVHCDITIFDWLMRWVKKDILKKSEWPILEINNVIPIMVSASFLQMEPLLESCLQYCHENISNILKTSTVLTGLDDNLLIRLIEKFTNEDVEALKDKKDKIQSKLFCKLIVSLAEVIPNNKRGHYSSLATLFKCSKCGKNIIQSISNYVPCVSSAMKIDNHGNIHSKHVRDLTWTLNDYIVTLRMELRSWRKVYWRLWGDCHFLFCTQCNIYFPIHQFEWCCYHAEFPQFFINEQQRPIPFPLGRYPCCSQRAYKFEVLSNYEGCRYREHIPDIRTQRDINVLNIFTLHREIIAIESPQLFFPEKITRLVARDASLQPGKLMCKDVMWWIGIELTPQRPRLGLLGKIWSGSGFRRISQMQDLQKSSQKIRQQISITTDTSSITSSMTDSDIDDGITTYENSSIDEESNYSEESHAWLSLNSKNKIKKKSRNEIIWRNNGRSWSGNLNVRHNQDNQRDFEESATLQMITLLTKRVSADSSSLLKSSTRHNRIKKELN</sequence>
<keyword evidence="3" id="KW-1185">Reference proteome</keyword>
<feature type="domain" description="SANT and BTB" evidence="1">
    <location>
        <begin position="238"/>
        <end position="335"/>
    </location>
</feature>
<dbReference type="EMBL" id="CAJDYZ010009917">
    <property type="protein sequence ID" value="CAD1477246.1"/>
    <property type="molecule type" value="Genomic_DNA"/>
</dbReference>
<evidence type="ECO:0000313" key="3">
    <source>
        <dbReference type="Proteomes" id="UP000752696"/>
    </source>
</evidence>
<feature type="non-terminal residue" evidence="2">
    <location>
        <position position="777"/>
    </location>
</feature>
<accession>A0A6V7HBP4</accession>
<feature type="non-terminal residue" evidence="2">
    <location>
        <position position="1"/>
    </location>
</feature>
<dbReference type="InterPro" id="IPR021777">
    <property type="entry name" value="SANBR_BTB"/>
</dbReference>
<dbReference type="PANTHER" id="PTHR20946:SF0">
    <property type="entry name" value="SANT AND BTB DOMAIN REGULATOR OF CLASS SWITCH RECOMBINATION"/>
    <property type="match status" value="1"/>
</dbReference>
<protein>
    <recommendedName>
        <fullName evidence="1">SANT and BTB domain-containing protein</fullName>
    </recommendedName>
</protein>
<organism evidence="2 3">
    <name type="scientific">Heterotrigona itama</name>
    <dbReference type="NCBI Taxonomy" id="395501"/>
    <lineage>
        <taxon>Eukaryota</taxon>
        <taxon>Metazoa</taxon>
        <taxon>Ecdysozoa</taxon>
        <taxon>Arthropoda</taxon>
        <taxon>Hexapoda</taxon>
        <taxon>Insecta</taxon>
        <taxon>Pterygota</taxon>
        <taxon>Neoptera</taxon>
        <taxon>Endopterygota</taxon>
        <taxon>Hymenoptera</taxon>
        <taxon>Apocrita</taxon>
        <taxon>Aculeata</taxon>
        <taxon>Apoidea</taxon>
        <taxon>Anthophila</taxon>
        <taxon>Apidae</taxon>
        <taxon>Heterotrigona</taxon>
    </lineage>
</organism>
<gene>
    <name evidence="2" type="ORF">MHI_LOCUS718573</name>
</gene>
<dbReference type="InterPro" id="IPR011333">
    <property type="entry name" value="SKP1/BTB/POZ_sf"/>
</dbReference>
<name>A0A6V7HBP4_9HYME</name>
<proteinExistence type="predicted"/>
<dbReference type="Gene3D" id="3.30.710.10">
    <property type="entry name" value="Potassium Channel Kv1.1, Chain A"/>
    <property type="match status" value="1"/>
</dbReference>
<dbReference type="Pfam" id="PF11822">
    <property type="entry name" value="BTB_SANBR"/>
    <property type="match status" value="1"/>
</dbReference>
<evidence type="ECO:0000313" key="2">
    <source>
        <dbReference type="EMBL" id="CAD1477246.1"/>
    </source>
</evidence>
<dbReference type="Proteomes" id="UP000752696">
    <property type="component" value="Unassembled WGS sequence"/>
</dbReference>
<dbReference type="OrthoDB" id="550012at2759"/>
<comment type="caution">
    <text evidence="2">The sequence shown here is derived from an EMBL/GenBank/DDBJ whole genome shotgun (WGS) entry which is preliminary data.</text>
</comment>